<keyword evidence="7" id="KW-0902">Two-component regulatory system</keyword>
<dbReference type="InterPro" id="IPR003660">
    <property type="entry name" value="HAMP_dom"/>
</dbReference>
<dbReference type="Proteomes" id="UP001198983">
    <property type="component" value="Chromosome"/>
</dbReference>
<dbReference type="CDD" id="cd06225">
    <property type="entry name" value="HAMP"/>
    <property type="match status" value="1"/>
</dbReference>
<dbReference type="InterPro" id="IPR003594">
    <property type="entry name" value="HATPase_dom"/>
</dbReference>
<feature type="domain" description="Histidine kinase" evidence="9">
    <location>
        <begin position="480"/>
        <end position="581"/>
    </location>
</feature>
<evidence type="ECO:0000256" key="1">
    <source>
        <dbReference type="ARBA" id="ARBA00000085"/>
    </source>
</evidence>
<dbReference type="RefSeq" id="WP_228416603.1">
    <property type="nucleotide sequence ID" value="NZ_CP081135.1"/>
</dbReference>
<dbReference type="InterPro" id="IPR005467">
    <property type="entry name" value="His_kinase_dom"/>
</dbReference>
<dbReference type="GO" id="GO:0016020">
    <property type="term" value="C:membrane"/>
    <property type="evidence" value="ECO:0007669"/>
    <property type="project" value="UniProtKB-SubCell"/>
</dbReference>
<dbReference type="AlphaFoldDB" id="A0AAX2ZH12"/>
<evidence type="ECO:0000256" key="5">
    <source>
        <dbReference type="ARBA" id="ARBA00022679"/>
    </source>
</evidence>
<dbReference type="SMART" id="SM00387">
    <property type="entry name" value="HATPase_c"/>
    <property type="match status" value="1"/>
</dbReference>
<dbReference type="InterPro" id="IPR036890">
    <property type="entry name" value="HATPase_C_sf"/>
</dbReference>
<dbReference type="CDD" id="cd18774">
    <property type="entry name" value="PDC2_HK_sensor"/>
    <property type="match status" value="1"/>
</dbReference>
<sequence length="585" mass="67344">MGNIFKMRKSITLKLFLLLFMLILLISFAISFWEVKNTNKIVDKEMKVMREQVLDEVANNISILLSNVEIMGDNIVVDSNLMEMLATSYKDISSNKNLEKNMNSYVEGLLNDVVWEYGRYNMKPELYIVGNNGYTYSTYSKNKYYLKNIKEEPWYEEIVKADGDTVLINTYKDENGIGPYKNIFKMGRLIKDIITNETLGILIMDISETMLYDRYSKIIDSGSDIYITDSSGKIISSKDKRDIGKNYEIISNNNGDIEGYMKSNTKIISKIEAYNWKIIQDIPSDISMKISNQIVSITTIIIILVSFIALIITYKLSKWITKPIIQTKDKMQEVTGGNLKSHIIVNRDDEIGDLQESFNSMVNQLSASIENIKESEKQKRVAELSFLQAQINPHFLYNTLSGIRFLISMEKNEEAEEMLYRFTKLLRSILPKASEMITLSEEIENIKNYGELQQMRYPNSFTIEYDIDEKILDFKVPSFVLQPILENAILYSMEKENNFGNIKITAFEKDEYIKIIIEDNGIGMSKDKLKNVLNKGASINSIGVTNVHERIQLNYGVRYGLKIESIEGKGTKVIFMLPNLREDIC</sequence>
<keyword evidence="8" id="KW-0472">Membrane</keyword>
<feature type="transmembrane region" description="Helical" evidence="8">
    <location>
        <begin position="294"/>
        <end position="314"/>
    </location>
</feature>
<evidence type="ECO:0000259" key="10">
    <source>
        <dbReference type="PROSITE" id="PS50885"/>
    </source>
</evidence>
<evidence type="ECO:0000256" key="3">
    <source>
        <dbReference type="ARBA" id="ARBA00012438"/>
    </source>
</evidence>
<gene>
    <name evidence="11" type="ORF">JW646_03320</name>
</gene>
<dbReference type="Pfam" id="PF00672">
    <property type="entry name" value="HAMP"/>
    <property type="match status" value="1"/>
</dbReference>
<evidence type="ECO:0000256" key="8">
    <source>
        <dbReference type="SAM" id="Phobius"/>
    </source>
</evidence>
<keyword evidence="8" id="KW-1133">Transmembrane helix</keyword>
<accession>A0AAX2ZH12</accession>
<reference evidence="11 12" key="1">
    <citation type="journal article" date="2023" name="Int. J. Syst. Evol. Microbiol.">
        <title>Terrisporobacter hibernicus sp. nov., isolated from bovine faeces in Northern Ireland.</title>
        <authorList>
            <person name="Mitchell M."/>
            <person name="Nguyen S.V."/>
            <person name="Connor M."/>
            <person name="Fairley D.J."/>
            <person name="Donoghue O."/>
            <person name="Marshall H."/>
            <person name="Koolman L."/>
            <person name="McMullan G."/>
            <person name="Schaffer K.E."/>
            <person name="McGrath J.W."/>
            <person name="Fanning S."/>
        </authorList>
    </citation>
    <scope>NUCLEOTIDE SEQUENCE [LARGE SCALE GENOMIC DNA]</scope>
    <source>
        <strain evidence="11 12">MCA3</strain>
    </source>
</reference>
<name>A0AAX2ZH12_9FIRM</name>
<evidence type="ECO:0000259" key="9">
    <source>
        <dbReference type="PROSITE" id="PS50109"/>
    </source>
</evidence>
<dbReference type="InterPro" id="IPR010559">
    <property type="entry name" value="Sig_transdc_His_kin_internal"/>
</dbReference>
<evidence type="ECO:0000313" key="11">
    <source>
        <dbReference type="EMBL" id="UEL48497.1"/>
    </source>
</evidence>
<dbReference type="Pfam" id="PF02518">
    <property type="entry name" value="HATPase_c"/>
    <property type="match status" value="1"/>
</dbReference>
<dbReference type="Gene3D" id="3.30.565.10">
    <property type="entry name" value="Histidine kinase-like ATPase, C-terminal domain"/>
    <property type="match status" value="1"/>
</dbReference>
<evidence type="ECO:0000256" key="7">
    <source>
        <dbReference type="ARBA" id="ARBA00023012"/>
    </source>
</evidence>
<dbReference type="SUPFAM" id="SSF55874">
    <property type="entry name" value="ATPase domain of HSP90 chaperone/DNA topoisomerase II/histidine kinase"/>
    <property type="match status" value="1"/>
</dbReference>
<keyword evidence="12" id="KW-1185">Reference proteome</keyword>
<dbReference type="Gene3D" id="3.30.450.20">
    <property type="entry name" value="PAS domain"/>
    <property type="match status" value="2"/>
</dbReference>
<dbReference type="Gene3D" id="1.10.8.500">
    <property type="entry name" value="HAMP domain in histidine kinase"/>
    <property type="match status" value="1"/>
</dbReference>
<evidence type="ECO:0000256" key="6">
    <source>
        <dbReference type="ARBA" id="ARBA00022777"/>
    </source>
</evidence>
<dbReference type="GO" id="GO:0000155">
    <property type="term" value="F:phosphorelay sensor kinase activity"/>
    <property type="evidence" value="ECO:0007669"/>
    <property type="project" value="InterPro"/>
</dbReference>
<dbReference type="PROSITE" id="PS50109">
    <property type="entry name" value="HIS_KIN"/>
    <property type="match status" value="1"/>
</dbReference>
<organism evidence="11 12">
    <name type="scientific">Terrisporobacter hibernicus</name>
    <dbReference type="NCBI Taxonomy" id="2813371"/>
    <lineage>
        <taxon>Bacteria</taxon>
        <taxon>Bacillati</taxon>
        <taxon>Bacillota</taxon>
        <taxon>Clostridia</taxon>
        <taxon>Peptostreptococcales</taxon>
        <taxon>Peptostreptococcaceae</taxon>
        <taxon>Terrisporobacter</taxon>
    </lineage>
</organism>
<evidence type="ECO:0000256" key="4">
    <source>
        <dbReference type="ARBA" id="ARBA00022553"/>
    </source>
</evidence>
<keyword evidence="5" id="KW-0808">Transferase</keyword>
<dbReference type="InterPro" id="IPR050640">
    <property type="entry name" value="Bact_2-comp_sensor_kinase"/>
</dbReference>
<dbReference type="EC" id="2.7.13.3" evidence="3"/>
<keyword evidence="8" id="KW-0812">Transmembrane</keyword>
<dbReference type="KEGG" id="tem:JW646_03320"/>
<comment type="subcellular location">
    <subcellularLocation>
        <location evidence="2">Membrane</location>
    </subcellularLocation>
</comment>
<dbReference type="EMBL" id="CP081135">
    <property type="protein sequence ID" value="UEL48497.1"/>
    <property type="molecule type" value="Genomic_DNA"/>
</dbReference>
<comment type="catalytic activity">
    <reaction evidence="1">
        <text>ATP + protein L-histidine = ADP + protein N-phospho-L-histidine.</text>
        <dbReference type="EC" id="2.7.13.3"/>
    </reaction>
</comment>
<dbReference type="Pfam" id="PF06580">
    <property type="entry name" value="His_kinase"/>
    <property type="match status" value="1"/>
</dbReference>
<dbReference type="PANTHER" id="PTHR34220:SF7">
    <property type="entry name" value="SENSOR HISTIDINE KINASE YPDA"/>
    <property type="match status" value="1"/>
</dbReference>
<dbReference type="SUPFAM" id="SSF158472">
    <property type="entry name" value="HAMP domain-like"/>
    <property type="match status" value="1"/>
</dbReference>
<keyword evidence="6 11" id="KW-0418">Kinase</keyword>
<dbReference type="PROSITE" id="PS50885">
    <property type="entry name" value="HAMP"/>
    <property type="match status" value="1"/>
</dbReference>
<protein>
    <recommendedName>
        <fullName evidence="3">histidine kinase</fullName>
        <ecNumber evidence="3">2.7.13.3</ecNumber>
    </recommendedName>
</protein>
<evidence type="ECO:0000313" key="12">
    <source>
        <dbReference type="Proteomes" id="UP001198983"/>
    </source>
</evidence>
<dbReference type="PANTHER" id="PTHR34220">
    <property type="entry name" value="SENSOR HISTIDINE KINASE YPDA"/>
    <property type="match status" value="1"/>
</dbReference>
<feature type="domain" description="HAMP" evidence="10">
    <location>
        <begin position="318"/>
        <end position="370"/>
    </location>
</feature>
<proteinExistence type="predicted"/>
<keyword evidence="4" id="KW-0597">Phosphoprotein</keyword>
<dbReference type="SMART" id="SM00304">
    <property type="entry name" value="HAMP"/>
    <property type="match status" value="1"/>
</dbReference>
<evidence type="ECO:0000256" key="2">
    <source>
        <dbReference type="ARBA" id="ARBA00004370"/>
    </source>
</evidence>